<evidence type="ECO:0000313" key="2">
    <source>
        <dbReference type="Proteomes" id="UP000824120"/>
    </source>
</evidence>
<proteinExistence type="predicted"/>
<comment type="caution">
    <text evidence="1">The sequence shown here is derived from an EMBL/GenBank/DDBJ whole genome shotgun (WGS) entry which is preliminary data.</text>
</comment>
<dbReference type="AlphaFoldDB" id="A0A9J6A6T0"/>
<dbReference type="Proteomes" id="UP000824120">
    <property type="component" value="Chromosome 2"/>
</dbReference>
<name>A0A9J6A6T0_SOLCO</name>
<gene>
    <name evidence="1" type="ORF">H5410_005150</name>
</gene>
<accession>A0A9J6A6T0</accession>
<dbReference type="EMBL" id="JACXVP010000002">
    <property type="protein sequence ID" value="KAG5619932.1"/>
    <property type="molecule type" value="Genomic_DNA"/>
</dbReference>
<protein>
    <submittedName>
        <fullName evidence="1">Uncharacterized protein</fullName>
    </submittedName>
</protein>
<keyword evidence="2" id="KW-1185">Reference proteome</keyword>
<dbReference type="OrthoDB" id="1328154at2759"/>
<evidence type="ECO:0000313" key="1">
    <source>
        <dbReference type="EMBL" id="KAG5619932.1"/>
    </source>
</evidence>
<organism evidence="1 2">
    <name type="scientific">Solanum commersonii</name>
    <name type="common">Commerson's wild potato</name>
    <name type="synonym">Commerson's nightshade</name>
    <dbReference type="NCBI Taxonomy" id="4109"/>
    <lineage>
        <taxon>Eukaryota</taxon>
        <taxon>Viridiplantae</taxon>
        <taxon>Streptophyta</taxon>
        <taxon>Embryophyta</taxon>
        <taxon>Tracheophyta</taxon>
        <taxon>Spermatophyta</taxon>
        <taxon>Magnoliopsida</taxon>
        <taxon>eudicotyledons</taxon>
        <taxon>Gunneridae</taxon>
        <taxon>Pentapetalae</taxon>
        <taxon>asterids</taxon>
        <taxon>lamiids</taxon>
        <taxon>Solanales</taxon>
        <taxon>Solanaceae</taxon>
        <taxon>Solanoideae</taxon>
        <taxon>Solaneae</taxon>
        <taxon>Solanum</taxon>
    </lineage>
</organism>
<reference evidence="1 2" key="1">
    <citation type="submission" date="2020-09" db="EMBL/GenBank/DDBJ databases">
        <title>De no assembly of potato wild relative species, Solanum commersonii.</title>
        <authorList>
            <person name="Cho K."/>
        </authorList>
    </citation>
    <scope>NUCLEOTIDE SEQUENCE [LARGE SCALE GENOMIC DNA]</scope>
    <source>
        <strain evidence="1">LZ3.2</strain>
        <tissue evidence="1">Leaf</tissue>
    </source>
</reference>
<sequence length="164" mass="18388">MRKAKMHSGRRYAFGGLITSLCRTKGVPEESVDYIAPLFTTPLNVMKTKGPENAHGPTLTTTKHNKRDDLIMAHIYGLEMLCHKNGCRVSTEEQLSDIEQRYPLNEHAKAVLGLGPEFLEPIWDDVPTDEDKMRTISVIESDFEEEEAELLALAGIRGDDGMDE</sequence>